<name>A0A6A7WBZ3_9BACT</name>
<gene>
    <name evidence="1" type="ORF">F7D20_07950</name>
</gene>
<proteinExistence type="predicted"/>
<organism evidence="1 2">
    <name type="scientific">Segatella copri</name>
    <dbReference type="NCBI Taxonomy" id="165179"/>
    <lineage>
        <taxon>Bacteria</taxon>
        <taxon>Pseudomonadati</taxon>
        <taxon>Bacteroidota</taxon>
        <taxon>Bacteroidia</taxon>
        <taxon>Bacteroidales</taxon>
        <taxon>Prevotellaceae</taxon>
        <taxon>Segatella</taxon>
    </lineage>
</organism>
<dbReference type="OrthoDB" id="1066044at2"/>
<sequence>MPKKSAILNNVTEYSPEDLASYIQQGIVTFEELRNNTEGEFTAKMQLDVEKLLAGNEDGDFQTVMESNSIADLQDFLNKYPMGTAAHLDAVRQRKHELEATLAAEPVMQVDDIEEEEWQEIKDSCDVQLLESFKEKYPKTSHLFEINRLITEEKNKERNREKSPVVLKTMINKANSVEEVCKIIQELLENEMISVSTLLEVIEQDHNLLSSSVCNDIISKGILNRNDLSKCGVSDEFINKMLANTGIQNFEPARPLQTIKEPCTEVYFWGIPSSGKTCALGAILSAAKNGLVARSMIPDNNCQGFGYMNRLSSIFFPGRVCRLPGGTPVTSTYEMRFELEDQEHQIHQVACIDMAGELFTCMFMQDAGEQLRDDQQQALETLHNILLSNRSNNNKIHFFVVEYGAEKRLFNGLPQAEYLNSAAAHLNNMGLFDSNTDAIYVLISKVDKASYKGSLDDHLLKYMTKNYLGFYNNLLRICKEHNINNGRVNIVPFSIGEVCFKDYCLFDATSATKVVDLFIRYSYYEEKSWLQKLINMFKS</sequence>
<protein>
    <submittedName>
        <fullName evidence="1">Uncharacterized protein</fullName>
    </submittedName>
</protein>
<dbReference type="EMBL" id="VZAD01000061">
    <property type="protein sequence ID" value="MQP11886.1"/>
    <property type="molecule type" value="Genomic_DNA"/>
</dbReference>
<dbReference type="AlphaFoldDB" id="A0A6A7WBZ3"/>
<evidence type="ECO:0000313" key="2">
    <source>
        <dbReference type="Proteomes" id="UP000384372"/>
    </source>
</evidence>
<comment type="caution">
    <text evidence="1">The sequence shown here is derived from an EMBL/GenBank/DDBJ whole genome shotgun (WGS) entry which is preliminary data.</text>
</comment>
<dbReference type="Proteomes" id="UP000384372">
    <property type="component" value="Unassembled WGS sequence"/>
</dbReference>
<accession>A0A6A7WBZ3</accession>
<evidence type="ECO:0000313" key="1">
    <source>
        <dbReference type="EMBL" id="MQP11886.1"/>
    </source>
</evidence>
<dbReference type="RefSeq" id="WP_158463562.1">
    <property type="nucleotide sequence ID" value="NZ_VZAD01000061.1"/>
</dbReference>
<keyword evidence="2" id="KW-1185">Reference proteome</keyword>
<reference evidence="1 2" key="1">
    <citation type="submission" date="2019-09" db="EMBL/GenBank/DDBJ databases">
        <title>Distinct polysaccharide growth profiles of human intestinal Prevotella copri isolates.</title>
        <authorList>
            <person name="Fehlner-Peach H."/>
            <person name="Magnabosco C."/>
            <person name="Raghavan V."/>
            <person name="Scher J.U."/>
            <person name="Tett A."/>
            <person name="Cox L.M."/>
            <person name="Gottsegen C."/>
            <person name="Watters A."/>
            <person name="Wiltshire- Gordon J.D."/>
            <person name="Segata N."/>
            <person name="Bonneau R."/>
            <person name="Littman D.R."/>
        </authorList>
    </citation>
    <scope>NUCLEOTIDE SEQUENCE [LARGE SCALE GENOMIC DNA]</scope>
    <source>
        <strain evidence="2">iAQ1173</strain>
    </source>
</reference>